<dbReference type="EMBL" id="JAPVEA010000009">
    <property type="protein sequence ID" value="KAJ5432553.1"/>
    <property type="molecule type" value="Genomic_DNA"/>
</dbReference>
<keyword evidence="2" id="KW-1185">Reference proteome</keyword>
<dbReference type="Proteomes" id="UP001213681">
    <property type="component" value="Unassembled WGS sequence"/>
</dbReference>
<evidence type="ECO:0000313" key="1">
    <source>
        <dbReference type="EMBL" id="KAJ5432553.1"/>
    </source>
</evidence>
<protein>
    <submittedName>
        <fullName evidence="1">Uncharacterized protein</fullName>
    </submittedName>
</protein>
<organism evidence="1 2">
    <name type="scientific">Penicillium daleae</name>
    <dbReference type="NCBI Taxonomy" id="63821"/>
    <lineage>
        <taxon>Eukaryota</taxon>
        <taxon>Fungi</taxon>
        <taxon>Dikarya</taxon>
        <taxon>Ascomycota</taxon>
        <taxon>Pezizomycotina</taxon>
        <taxon>Eurotiomycetes</taxon>
        <taxon>Eurotiomycetidae</taxon>
        <taxon>Eurotiales</taxon>
        <taxon>Aspergillaceae</taxon>
        <taxon>Penicillium</taxon>
    </lineage>
</organism>
<gene>
    <name evidence="1" type="ORF">N7458_011709</name>
</gene>
<evidence type="ECO:0000313" key="2">
    <source>
        <dbReference type="Proteomes" id="UP001213681"/>
    </source>
</evidence>
<dbReference type="GeneID" id="81605334"/>
<dbReference type="RefSeq" id="XP_056759845.1">
    <property type="nucleotide sequence ID" value="XM_056915091.1"/>
</dbReference>
<dbReference type="AlphaFoldDB" id="A0AAD6FWJ5"/>
<reference evidence="1" key="2">
    <citation type="journal article" date="2023" name="IMA Fungus">
        <title>Comparative genomic study of the Penicillium genus elucidates a diverse pangenome and 15 lateral gene transfer events.</title>
        <authorList>
            <person name="Petersen C."/>
            <person name="Sorensen T."/>
            <person name="Nielsen M.R."/>
            <person name="Sondergaard T.E."/>
            <person name="Sorensen J.L."/>
            <person name="Fitzpatrick D.A."/>
            <person name="Frisvad J.C."/>
            <person name="Nielsen K.L."/>
        </authorList>
    </citation>
    <scope>NUCLEOTIDE SEQUENCE</scope>
    <source>
        <strain evidence="1">IBT 16125</strain>
    </source>
</reference>
<comment type="caution">
    <text evidence="1">The sequence shown here is derived from an EMBL/GenBank/DDBJ whole genome shotgun (WGS) entry which is preliminary data.</text>
</comment>
<proteinExistence type="predicted"/>
<name>A0AAD6FWJ5_9EURO</name>
<sequence>MEGLRSYLAANEGDGQQATDSYKEAKWMLNVLDQFTTINDQFDIVIASEGQGPTSHNDAQMVHDSNNMRATCIFIGTDHDGLIKFESASDDGYQQIKMLFFRMMAGIRNRLKDDLI</sequence>
<accession>A0AAD6FWJ5</accession>
<reference evidence="1" key="1">
    <citation type="submission" date="2022-12" db="EMBL/GenBank/DDBJ databases">
        <authorList>
            <person name="Petersen C."/>
        </authorList>
    </citation>
    <scope>NUCLEOTIDE SEQUENCE</scope>
    <source>
        <strain evidence="1">IBT 16125</strain>
    </source>
</reference>